<evidence type="ECO:0000256" key="3">
    <source>
        <dbReference type="ARBA" id="ARBA00022598"/>
    </source>
</evidence>
<dbReference type="Proteomes" id="UP000633601">
    <property type="component" value="Unassembled WGS sequence"/>
</dbReference>
<name>A0ABR8UZY6_9CELL</name>
<dbReference type="InterPro" id="IPR014729">
    <property type="entry name" value="Rossmann-like_a/b/a_fold"/>
</dbReference>
<keyword evidence="3 9" id="KW-0436">Ligase</keyword>
<feature type="domain" description="Methionyl/Leucyl tRNA synthetase" evidence="11">
    <location>
        <begin position="130"/>
        <end position="483"/>
    </location>
</feature>
<dbReference type="InterPro" id="IPR029038">
    <property type="entry name" value="MetRS_Zn"/>
</dbReference>
<dbReference type="RefSeq" id="WP_191789826.1">
    <property type="nucleotide sequence ID" value="NZ_JACSQE010000004.1"/>
</dbReference>
<keyword evidence="7 9" id="KW-0030">Aminoacyl-tRNA synthetase</keyword>
<dbReference type="PANTHER" id="PTHR45765">
    <property type="entry name" value="METHIONINE--TRNA LIGASE"/>
    <property type="match status" value="1"/>
</dbReference>
<keyword evidence="4 9" id="KW-0547">Nucleotide-binding</keyword>
<accession>A0ABR8UZY6</accession>
<evidence type="ECO:0000256" key="5">
    <source>
        <dbReference type="ARBA" id="ARBA00022840"/>
    </source>
</evidence>
<dbReference type="InterPro" id="IPR001412">
    <property type="entry name" value="aa-tRNA-synth_I_CS"/>
</dbReference>
<comment type="catalytic activity">
    <reaction evidence="8">
        <text>tRNA(Met) + L-methionine + ATP = L-methionyl-tRNA(Met) + AMP + diphosphate</text>
        <dbReference type="Rhea" id="RHEA:13481"/>
        <dbReference type="Rhea" id="RHEA-COMP:9667"/>
        <dbReference type="Rhea" id="RHEA-COMP:9698"/>
        <dbReference type="ChEBI" id="CHEBI:30616"/>
        <dbReference type="ChEBI" id="CHEBI:33019"/>
        <dbReference type="ChEBI" id="CHEBI:57844"/>
        <dbReference type="ChEBI" id="CHEBI:78442"/>
        <dbReference type="ChEBI" id="CHEBI:78530"/>
        <dbReference type="ChEBI" id="CHEBI:456215"/>
        <dbReference type="EC" id="6.1.1.10"/>
    </reaction>
</comment>
<keyword evidence="2" id="KW-0963">Cytoplasm</keyword>
<dbReference type="InterPro" id="IPR009080">
    <property type="entry name" value="tRNAsynth_Ia_anticodon-bd"/>
</dbReference>
<evidence type="ECO:0000256" key="8">
    <source>
        <dbReference type="ARBA" id="ARBA00047364"/>
    </source>
</evidence>
<evidence type="ECO:0000256" key="6">
    <source>
        <dbReference type="ARBA" id="ARBA00022917"/>
    </source>
</evidence>
<protein>
    <submittedName>
        <fullName evidence="12">Class I tRNA ligase family protein</fullName>
    </submittedName>
</protein>
<evidence type="ECO:0000256" key="2">
    <source>
        <dbReference type="ARBA" id="ARBA00022490"/>
    </source>
</evidence>
<dbReference type="Pfam" id="PF09334">
    <property type="entry name" value="tRNA-synt_1g"/>
    <property type="match status" value="1"/>
</dbReference>
<dbReference type="PROSITE" id="PS00178">
    <property type="entry name" value="AA_TRNA_LIGASE_I"/>
    <property type="match status" value="1"/>
</dbReference>
<sequence length="657" mass="71674">MITRSFDRSAMSWSYDMHLQPMLSAADIEGLPFGSVFGSVPPGTASKRHAHQDGEMFIVLAGRAIVSLDGEERELGPGQVVHLAPFGFHEIKNDSDAPFDIVSIYWEHIPSAVAALEKVPSRDQHAERTLVFCPPPTPNGSLHLGHLAGPYVRADMLVRALRSLGRDVRYISGTDDHQSHVAVAARMRGQRPEDVATTAGDAIVSTLHTAGVGLDRLTRPLQDRKHGTRIAELFEQVLASSAVREEERPTAYCPACDLSLHQAFARGACPHCGEASDGEICEACGRPNEARDLKGVECRICGTPAVLRSERALWLDLDGYKDELRDYLRASRLPADLLALVDRLLADRLPPYRLTRTSAWGVDLGDGQVLDAWADLALTFLDAARSEIAQGGPAEVVLYLGYDNSFYYAVLLPALAFATGLAECLPATFVTNQFLHLGDAKFSTSRGHAIWADEPLAASGPDAVRIALLRDAPEGRVTRIIEERAAQPTDDPLYRGLQEWLRGFEEISTTSGGIVPGTGAWTDRHREFYRYLGLASRQLDGALLPEAFSARGYIRLLDSFVAQCAEFRAVERPGREVRSLAEESRTSLALEYLAAKVFAALAWPVAPETARNVWEWLGLPGDPVRETDWSFLPASTRCASPAPTLSAEPALVASGRP</sequence>
<dbReference type="InterPro" id="IPR015413">
    <property type="entry name" value="Methionyl/Leucyl_tRNA_Synth"/>
</dbReference>
<proteinExistence type="inferred from homology"/>
<dbReference type="Gene3D" id="2.60.120.10">
    <property type="entry name" value="Jelly Rolls"/>
    <property type="match status" value="1"/>
</dbReference>
<dbReference type="Pfam" id="PF07883">
    <property type="entry name" value="Cupin_2"/>
    <property type="match status" value="1"/>
</dbReference>
<dbReference type="Gene3D" id="2.20.28.20">
    <property type="entry name" value="Methionyl-tRNA synthetase, Zn-domain"/>
    <property type="match status" value="1"/>
</dbReference>
<dbReference type="InterPro" id="IPR014710">
    <property type="entry name" value="RmlC-like_jellyroll"/>
</dbReference>
<evidence type="ECO:0000256" key="4">
    <source>
        <dbReference type="ARBA" id="ARBA00022741"/>
    </source>
</evidence>
<keyword evidence="5 9" id="KW-0067">ATP-binding</keyword>
<keyword evidence="6 9" id="KW-0648">Protein biosynthesis</keyword>
<dbReference type="PANTHER" id="PTHR45765:SF1">
    <property type="entry name" value="METHIONINE--TRNA LIGASE, CYTOPLASMIC"/>
    <property type="match status" value="1"/>
</dbReference>
<dbReference type="InterPro" id="IPR023458">
    <property type="entry name" value="Met-tRNA_ligase_1"/>
</dbReference>
<dbReference type="GO" id="GO:0016874">
    <property type="term" value="F:ligase activity"/>
    <property type="evidence" value="ECO:0007669"/>
    <property type="project" value="UniProtKB-KW"/>
</dbReference>
<dbReference type="Gene3D" id="1.10.730.10">
    <property type="entry name" value="Isoleucyl-tRNA Synthetase, Domain 1"/>
    <property type="match status" value="1"/>
</dbReference>
<gene>
    <name evidence="12" type="ORF">H9640_06035</name>
</gene>
<organism evidence="12 13">
    <name type="scientific">Oerskovia gallyi</name>
    <dbReference type="NCBI Taxonomy" id="2762226"/>
    <lineage>
        <taxon>Bacteria</taxon>
        <taxon>Bacillati</taxon>
        <taxon>Actinomycetota</taxon>
        <taxon>Actinomycetes</taxon>
        <taxon>Micrococcales</taxon>
        <taxon>Cellulomonadaceae</taxon>
        <taxon>Oerskovia</taxon>
    </lineage>
</organism>
<evidence type="ECO:0000259" key="11">
    <source>
        <dbReference type="Pfam" id="PF09334"/>
    </source>
</evidence>
<dbReference type="InterPro" id="IPR013096">
    <property type="entry name" value="Cupin_2"/>
</dbReference>
<dbReference type="SUPFAM" id="SSF47323">
    <property type="entry name" value="Anticodon-binding domain of a subclass of class I aminoacyl-tRNA synthetases"/>
    <property type="match status" value="1"/>
</dbReference>
<evidence type="ECO:0000256" key="7">
    <source>
        <dbReference type="ARBA" id="ARBA00023146"/>
    </source>
</evidence>
<evidence type="ECO:0000256" key="1">
    <source>
        <dbReference type="ARBA" id="ARBA00008258"/>
    </source>
</evidence>
<reference evidence="12 13" key="1">
    <citation type="submission" date="2020-08" db="EMBL/GenBank/DDBJ databases">
        <title>A Genomic Blueprint of the Chicken Gut Microbiome.</title>
        <authorList>
            <person name="Gilroy R."/>
            <person name="Ravi A."/>
            <person name="Getino M."/>
            <person name="Pursley I."/>
            <person name="Horton D.L."/>
            <person name="Alikhan N.-F."/>
            <person name="Baker D."/>
            <person name="Gharbi K."/>
            <person name="Hall N."/>
            <person name="Watson M."/>
            <person name="Adriaenssens E.M."/>
            <person name="Foster-Nyarko E."/>
            <person name="Jarju S."/>
            <person name="Secka A."/>
            <person name="Antonio M."/>
            <person name="Oren A."/>
            <person name="Chaudhuri R."/>
            <person name="La Ragione R.M."/>
            <person name="Hildebrand F."/>
            <person name="Pallen M.J."/>
        </authorList>
    </citation>
    <scope>NUCLEOTIDE SEQUENCE [LARGE SCALE GENOMIC DNA]</scope>
    <source>
        <strain evidence="12 13">Sa2CUA8</strain>
    </source>
</reference>
<comment type="caution">
    <text evidence="12">The sequence shown here is derived from an EMBL/GenBank/DDBJ whole genome shotgun (WGS) entry which is preliminary data.</text>
</comment>
<evidence type="ECO:0000313" key="12">
    <source>
        <dbReference type="EMBL" id="MBD7998105.1"/>
    </source>
</evidence>
<comment type="similarity">
    <text evidence="1">Belongs to the class-I aminoacyl-tRNA synthetase family. MetG type 1 subfamily.</text>
</comment>
<feature type="domain" description="Cupin type-2" evidence="10">
    <location>
        <begin position="39"/>
        <end position="105"/>
    </location>
</feature>
<evidence type="ECO:0000259" key="10">
    <source>
        <dbReference type="Pfam" id="PF07883"/>
    </source>
</evidence>
<dbReference type="EMBL" id="JACSQE010000004">
    <property type="protein sequence ID" value="MBD7998105.1"/>
    <property type="molecule type" value="Genomic_DNA"/>
</dbReference>
<dbReference type="InterPro" id="IPR011051">
    <property type="entry name" value="RmlC_Cupin_sf"/>
</dbReference>
<evidence type="ECO:0000313" key="13">
    <source>
        <dbReference type="Proteomes" id="UP000633601"/>
    </source>
</evidence>
<dbReference type="SUPFAM" id="SSF51182">
    <property type="entry name" value="RmlC-like cupins"/>
    <property type="match status" value="1"/>
</dbReference>
<keyword evidence="13" id="KW-1185">Reference proteome</keyword>
<dbReference type="Gene3D" id="3.40.50.620">
    <property type="entry name" value="HUPs"/>
    <property type="match status" value="1"/>
</dbReference>
<evidence type="ECO:0000256" key="9">
    <source>
        <dbReference type="RuleBase" id="RU363039"/>
    </source>
</evidence>
<dbReference type="SUPFAM" id="SSF52374">
    <property type="entry name" value="Nucleotidylyl transferase"/>
    <property type="match status" value="1"/>
</dbReference>